<keyword evidence="3" id="KW-0479">Metal-binding</keyword>
<keyword evidence="4" id="KW-0408">Iron</keyword>
<evidence type="ECO:0000259" key="6">
    <source>
        <dbReference type="PROSITE" id="PS51332"/>
    </source>
</evidence>
<dbReference type="GO" id="GO:0005829">
    <property type="term" value="C:cytosol"/>
    <property type="evidence" value="ECO:0007669"/>
    <property type="project" value="TreeGrafter"/>
</dbReference>
<dbReference type="EMBL" id="LVJN01000020">
    <property type="protein sequence ID" value="OSM02201.1"/>
    <property type="molecule type" value="Genomic_DNA"/>
</dbReference>
<accession>A0A1Y2K2D3</accession>
<dbReference type="Gene3D" id="3.40.50.280">
    <property type="entry name" value="Cobalamin-binding domain"/>
    <property type="match status" value="1"/>
</dbReference>
<evidence type="ECO:0000256" key="5">
    <source>
        <dbReference type="ARBA" id="ARBA00023014"/>
    </source>
</evidence>
<dbReference type="GO" id="GO:0003824">
    <property type="term" value="F:catalytic activity"/>
    <property type="evidence" value="ECO:0007669"/>
    <property type="project" value="InterPro"/>
</dbReference>
<organism evidence="8 9">
    <name type="scientific">Magnetofaba australis IT-1</name>
    <dbReference type="NCBI Taxonomy" id="1434232"/>
    <lineage>
        <taxon>Bacteria</taxon>
        <taxon>Pseudomonadati</taxon>
        <taxon>Pseudomonadota</taxon>
        <taxon>Magnetococcia</taxon>
        <taxon>Magnetococcales</taxon>
        <taxon>Magnetococcaceae</taxon>
        <taxon>Magnetofaba</taxon>
    </lineage>
</organism>
<dbReference type="CDD" id="cd02065">
    <property type="entry name" value="B12-binding_like"/>
    <property type="match status" value="1"/>
</dbReference>
<evidence type="ECO:0000313" key="9">
    <source>
        <dbReference type="Proteomes" id="UP000194003"/>
    </source>
</evidence>
<comment type="cofactor">
    <cofactor evidence="1">
        <name>[4Fe-4S] cluster</name>
        <dbReference type="ChEBI" id="CHEBI:49883"/>
    </cofactor>
</comment>
<dbReference type="SFLD" id="SFLDS00029">
    <property type="entry name" value="Radical_SAM"/>
    <property type="match status" value="1"/>
</dbReference>
<reference evidence="8 9" key="1">
    <citation type="journal article" date="2016" name="BMC Genomics">
        <title>Combined genomic and structural analyses of a cultured magnetotactic bacterium reveals its niche adaptation to a dynamic environment.</title>
        <authorList>
            <person name="Araujo A.C."/>
            <person name="Morillo V."/>
            <person name="Cypriano J."/>
            <person name="Teixeira L.C."/>
            <person name="Leao P."/>
            <person name="Lyra S."/>
            <person name="Almeida L.G."/>
            <person name="Bazylinski D.A."/>
            <person name="Vasconcellos A.T."/>
            <person name="Abreu F."/>
            <person name="Lins U."/>
        </authorList>
    </citation>
    <scope>NUCLEOTIDE SEQUENCE [LARGE SCALE GENOMIC DNA]</scope>
    <source>
        <strain evidence="8 9">IT-1</strain>
    </source>
</reference>
<feature type="domain" description="Radical SAM core" evidence="7">
    <location>
        <begin position="166"/>
        <end position="393"/>
    </location>
</feature>
<keyword evidence="2" id="KW-0949">S-adenosyl-L-methionine</keyword>
<evidence type="ECO:0000256" key="1">
    <source>
        <dbReference type="ARBA" id="ARBA00001966"/>
    </source>
</evidence>
<dbReference type="GO" id="GO:0046872">
    <property type="term" value="F:metal ion binding"/>
    <property type="evidence" value="ECO:0007669"/>
    <property type="project" value="UniProtKB-KW"/>
</dbReference>
<keyword evidence="5" id="KW-0411">Iron-sulfur</keyword>
<dbReference type="STRING" id="1434232.MAIT1_02303"/>
<dbReference type="PANTHER" id="PTHR43409">
    <property type="entry name" value="ANAEROBIC MAGNESIUM-PROTOPORPHYRIN IX MONOMETHYL ESTER CYCLASE-RELATED"/>
    <property type="match status" value="1"/>
</dbReference>
<protein>
    <submittedName>
        <fullName evidence="8">Putative cobalamin B12-binding domain-containing protein</fullName>
    </submittedName>
</protein>
<evidence type="ECO:0000256" key="2">
    <source>
        <dbReference type="ARBA" id="ARBA00022691"/>
    </source>
</evidence>
<dbReference type="InterPro" id="IPR058240">
    <property type="entry name" value="rSAM_sf"/>
</dbReference>
<dbReference type="InterPro" id="IPR051198">
    <property type="entry name" value="BchE-like"/>
</dbReference>
<dbReference type="InterPro" id="IPR023404">
    <property type="entry name" value="rSAM_horseshoe"/>
</dbReference>
<dbReference type="Gene3D" id="3.80.30.20">
    <property type="entry name" value="tm_1862 like domain"/>
    <property type="match status" value="1"/>
</dbReference>
<dbReference type="SUPFAM" id="SSF102114">
    <property type="entry name" value="Radical SAM enzymes"/>
    <property type="match status" value="1"/>
</dbReference>
<dbReference type="SFLD" id="SFLDG01082">
    <property type="entry name" value="B12-binding_domain_containing"/>
    <property type="match status" value="1"/>
</dbReference>
<comment type="caution">
    <text evidence="8">The sequence shown here is derived from an EMBL/GenBank/DDBJ whole genome shotgun (WGS) entry which is preliminary data.</text>
</comment>
<gene>
    <name evidence="8" type="ORF">MAIT1_02303</name>
</gene>
<dbReference type="InterPro" id="IPR007197">
    <property type="entry name" value="rSAM"/>
</dbReference>
<dbReference type="InterPro" id="IPR006158">
    <property type="entry name" value="Cobalamin-bd"/>
</dbReference>
<feature type="domain" description="B12-binding" evidence="6">
    <location>
        <begin position="1"/>
        <end position="117"/>
    </location>
</feature>
<proteinExistence type="predicted"/>
<evidence type="ECO:0000259" key="7">
    <source>
        <dbReference type="PROSITE" id="PS51918"/>
    </source>
</evidence>
<dbReference type="AlphaFoldDB" id="A0A1Y2K2D3"/>
<dbReference type="GO" id="GO:0051536">
    <property type="term" value="F:iron-sulfur cluster binding"/>
    <property type="evidence" value="ECO:0007669"/>
    <property type="project" value="UniProtKB-KW"/>
</dbReference>
<dbReference type="PROSITE" id="PS51918">
    <property type="entry name" value="RADICAL_SAM"/>
    <property type="match status" value="1"/>
</dbReference>
<dbReference type="Pfam" id="PF04055">
    <property type="entry name" value="Radical_SAM"/>
    <property type="match status" value="1"/>
</dbReference>
<evidence type="ECO:0000256" key="4">
    <source>
        <dbReference type="ARBA" id="ARBA00023004"/>
    </source>
</evidence>
<name>A0A1Y2K2D3_9PROT</name>
<dbReference type="PANTHER" id="PTHR43409:SF16">
    <property type="entry name" value="SLR0320 PROTEIN"/>
    <property type="match status" value="1"/>
</dbReference>
<sequence length="645" mass="72620">MGAYALKKFPHDVEVRLFKRPELMIAAIQAERPDVVGLSHYVWNAQLDKLVYQIAKAANPQCLTVGGGPNFTDINANETHAKRFFQRQQACDVFVLNQGEAGFAALLERWLGLGCDLAALRRDPLEGALINASGDGQAVHVRGGLPAFMDLDEIPSPYLTGMLDDFFAETMTPIIETNRSCPYRCTFCAWGIGAGKLSQYSLERVFAEIDYIAAHRPKSMNLFLGDANFSILPRDTQIAERLRAAHDAHGYPGFCSIQWNKGAPQRVIETAKALKGLADITATLQSSNEKTLAAIKRKNLSLETIGDVVKTLEREGVSSIVFSELILGLPEETRESHLAAIRDLMDAGVEVTNYNLYLLEGTEMESPEQRAQYFKQTGWRLQDGGYGEYAGQRVVEGQEIVLETASMSREALRAFRFTHFLIQFLWSKRYYFDVLKLLQVHGVHPLDAILAIDAAMRGAEGDLGGVMADFNRDHDLENFATMQALAEYWTADEPFDRLRRGDYGKLNYAFSQRILLDAFEPFNALVQEVGQALLRHIAAPAEALEQLAEAIRFGAALRVRLTDALEWVEQCDFESRYDFLSWRKAGFEGAPAKMNGTPFVYHFQLQPEQKSNLQRQLNQFRAQNPRMTLRKMGEYISAQEFFYRC</sequence>
<dbReference type="InterPro" id="IPR006638">
    <property type="entry name" value="Elp3/MiaA/NifB-like_rSAM"/>
</dbReference>
<dbReference type="CDD" id="cd01335">
    <property type="entry name" value="Radical_SAM"/>
    <property type="match status" value="1"/>
</dbReference>
<keyword evidence="9" id="KW-1185">Reference proteome</keyword>
<dbReference type="GO" id="GO:0031419">
    <property type="term" value="F:cobalamin binding"/>
    <property type="evidence" value="ECO:0007669"/>
    <property type="project" value="InterPro"/>
</dbReference>
<dbReference type="Proteomes" id="UP000194003">
    <property type="component" value="Unassembled WGS sequence"/>
</dbReference>
<dbReference type="SMART" id="SM00729">
    <property type="entry name" value="Elp3"/>
    <property type="match status" value="1"/>
</dbReference>
<evidence type="ECO:0000256" key="3">
    <source>
        <dbReference type="ARBA" id="ARBA00022723"/>
    </source>
</evidence>
<evidence type="ECO:0000313" key="8">
    <source>
        <dbReference type="EMBL" id="OSM02201.1"/>
    </source>
</evidence>
<dbReference type="PROSITE" id="PS51332">
    <property type="entry name" value="B12_BINDING"/>
    <property type="match status" value="1"/>
</dbReference>